<dbReference type="EMBL" id="CP144693">
    <property type="protein sequence ID" value="WVZ00015.1"/>
    <property type="molecule type" value="Genomic_DNA"/>
</dbReference>
<evidence type="ECO:0000313" key="7">
    <source>
        <dbReference type="Proteomes" id="UP001374535"/>
    </source>
</evidence>
<dbReference type="InterPro" id="IPR009145">
    <property type="entry name" value="U2AF_small"/>
</dbReference>
<feature type="region of interest" description="Disordered" evidence="5">
    <location>
        <begin position="107"/>
        <end position="160"/>
    </location>
</feature>
<keyword evidence="2" id="KW-0677">Repeat</keyword>
<organism evidence="6 7">
    <name type="scientific">Vigna mungo</name>
    <name type="common">Black gram</name>
    <name type="synonym">Phaseolus mungo</name>
    <dbReference type="NCBI Taxonomy" id="3915"/>
    <lineage>
        <taxon>Eukaryota</taxon>
        <taxon>Viridiplantae</taxon>
        <taxon>Streptophyta</taxon>
        <taxon>Embryophyta</taxon>
        <taxon>Tracheophyta</taxon>
        <taxon>Spermatophyta</taxon>
        <taxon>Magnoliopsida</taxon>
        <taxon>eudicotyledons</taxon>
        <taxon>Gunneridae</taxon>
        <taxon>Pentapetalae</taxon>
        <taxon>rosids</taxon>
        <taxon>fabids</taxon>
        <taxon>Fabales</taxon>
        <taxon>Fabaceae</taxon>
        <taxon>Papilionoideae</taxon>
        <taxon>50 kb inversion clade</taxon>
        <taxon>NPAAA clade</taxon>
        <taxon>indigoferoid/millettioid clade</taxon>
        <taxon>Phaseoleae</taxon>
        <taxon>Vigna</taxon>
    </lineage>
</organism>
<dbReference type="AlphaFoldDB" id="A0AAQ3MY48"/>
<evidence type="ECO:0000256" key="4">
    <source>
        <dbReference type="ARBA" id="ARBA00022833"/>
    </source>
</evidence>
<dbReference type="GO" id="GO:0000398">
    <property type="term" value="P:mRNA splicing, via spliceosome"/>
    <property type="evidence" value="ECO:0007669"/>
    <property type="project" value="InterPro"/>
</dbReference>
<evidence type="ECO:0000256" key="3">
    <source>
        <dbReference type="ARBA" id="ARBA00022771"/>
    </source>
</evidence>
<keyword evidence="7" id="KW-1185">Reference proteome</keyword>
<evidence type="ECO:0008006" key="8">
    <source>
        <dbReference type="Google" id="ProtNLM"/>
    </source>
</evidence>
<evidence type="ECO:0000256" key="1">
    <source>
        <dbReference type="ARBA" id="ARBA00022723"/>
    </source>
</evidence>
<gene>
    <name evidence="6" type="ORF">V8G54_026084</name>
</gene>
<evidence type="ECO:0000256" key="5">
    <source>
        <dbReference type="SAM" id="MobiDB-lite"/>
    </source>
</evidence>
<dbReference type="GO" id="GO:0003723">
    <property type="term" value="F:RNA binding"/>
    <property type="evidence" value="ECO:0007669"/>
    <property type="project" value="InterPro"/>
</dbReference>
<protein>
    <recommendedName>
        <fullName evidence="8">C3H1-type domain-containing protein</fullName>
    </recommendedName>
</protein>
<feature type="compositionally biased region" description="Basic residues" evidence="5">
    <location>
        <begin position="134"/>
        <end position="160"/>
    </location>
</feature>
<name>A0AAQ3MY48_VIGMU</name>
<feature type="compositionally biased region" description="Basic and acidic residues" evidence="5">
    <location>
        <begin position="112"/>
        <end position="133"/>
    </location>
</feature>
<keyword evidence="4" id="KW-0862">Zinc</keyword>
<evidence type="ECO:0000256" key="2">
    <source>
        <dbReference type="ARBA" id="ARBA00022737"/>
    </source>
</evidence>
<dbReference type="GO" id="GO:0008270">
    <property type="term" value="F:zinc ion binding"/>
    <property type="evidence" value="ECO:0007669"/>
    <property type="project" value="UniProtKB-KW"/>
</dbReference>
<dbReference type="Proteomes" id="UP001374535">
    <property type="component" value="Chromosome 8"/>
</dbReference>
<dbReference type="Gene3D" id="3.30.70.330">
    <property type="match status" value="1"/>
</dbReference>
<dbReference type="PRINTS" id="PR01848">
    <property type="entry name" value="U2AUXFACTOR"/>
</dbReference>
<evidence type="ECO:0000313" key="6">
    <source>
        <dbReference type="EMBL" id="WVZ00015.1"/>
    </source>
</evidence>
<dbReference type="InterPro" id="IPR012677">
    <property type="entry name" value="Nucleotide-bd_a/b_plait_sf"/>
</dbReference>
<keyword evidence="3" id="KW-0863">Zinc-finger</keyword>
<dbReference type="GO" id="GO:0089701">
    <property type="term" value="C:U2AF complex"/>
    <property type="evidence" value="ECO:0007669"/>
    <property type="project" value="InterPro"/>
</dbReference>
<reference evidence="6 7" key="1">
    <citation type="journal article" date="2023" name="Life. Sci Alliance">
        <title>Evolutionary insights into 3D genome organization and epigenetic landscape of Vigna mungo.</title>
        <authorList>
            <person name="Junaid A."/>
            <person name="Singh B."/>
            <person name="Bhatia S."/>
        </authorList>
    </citation>
    <scope>NUCLEOTIDE SEQUENCE [LARGE SCALE GENOMIC DNA]</scope>
    <source>
        <strain evidence="6">Urdbean</strain>
    </source>
</reference>
<dbReference type="PANTHER" id="PTHR12620">
    <property type="entry name" value="U2 SNRNP AUXILIARY FACTOR, SMALL SUBUNIT"/>
    <property type="match status" value="1"/>
</dbReference>
<keyword evidence="1" id="KW-0479">Metal-binding</keyword>
<proteinExistence type="predicted"/>
<sequence length="211" mass="25179">MRISLRSSPSTAKSKASMFATTSPTTWRAMYTFKFREEEHAAHAVRNLTGRFYASRPVIVDFSPVIDFQGVTCRQYKENICNHRGCNFMHLKRINCDLRHQLFEKHHKRNNSSHDEQSHRNHSKKYNDRDHHHESRRRKRKSLSPKLRGRSGSPRQRKYCRYMLNGRKGEGRSKHGRMCLTIQEQFQTSTLRTRLHIGRWVMIENKEGKRR</sequence>
<accession>A0AAQ3MY48</accession>